<protein>
    <submittedName>
        <fullName evidence="2">Uncharacterized protein</fullName>
    </submittedName>
</protein>
<organism evidence="2 3">
    <name type="scientific">Rhodococcus qingshengii</name>
    <dbReference type="NCBI Taxonomy" id="334542"/>
    <lineage>
        <taxon>Bacteria</taxon>
        <taxon>Bacillati</taxon>
        <taxon>Actinomycetota</taxon>
        <taxon>Actinomycetes</taxon>
        <taxon>Mycobacteriales</taxon>
        <taxon>Nocardiaceae</taxon>
        <taxon>Rhodococcus</taxon>
        <taxon>Rhodococcus erythropolis group</taxon>
    </lineage>
</organism>
<evidence type="ECO:0000313" key="2">
    <source>
        <dbReference type="EMBL" id="MDE8647634.1"/>
    </source>
</evidence>
<name>A0AAW6LM76_RHOSG</name>
<dbReference type="AlphaFoldDB" id="A0AAW6LM76"/>
<evidence type="ECO:0000313" key="3">
    <source>
        <dbReference type="Proteomes" id="UP001217325"/>
    </source>
</evidence>
<feature type="region of interest" description="Disordered" evidence="1">
    <location>
        <begin position="1"/>
        <end position="26"/>
    </location>
</feature>
<dbReference type="Proteomes" id="UP001217325">
    <property type="component" value="Unassembled WGS sequence"/>
</dbReference>
<dbReference type="EMBL" id="JARDXE010000014">
    <property type="protein sequence ID" value="MDE8647634.1"/>
    <property type="molecule type" value="Genomic_DNA"/>
</dbReference>
<dbReference type="RefSeq" id="WP_275232196.1">
    <property type="nucleotide sequence ID" value="NZ_JARDXE010000014.1"/>
</dbReference>
<evidence type="ECO:0000256" key="1">
    <source>
        <dbReference type="SAM" id="MobiDB-lite"/>
    </source>
</evidence>
<accession>A0AAW6LM76</accession>
<feature type="compositionally biased region" description="Polar residues" evidence="1">
    <location>
        <begin position="16"/>
        <end position="26"/>
    </location>
</feature>
<sequence length="144" mass="16071">MSDLFATDPTGRRHAQQNGNPSNPTSLQFLFDDWDNGNKNVSPDQLAALCNLPTETIQAALDKAFEQAEDEVWKVLNGIRENATSALAPRRGRRSLILRPDTRTQTHACVSPAAAFRVVSHRREEPNEVLRHYGRHPSSSLQCP</sequence>
<comment type="caution">
    <text evidence="2">The sequence shown here is derived from an EMBL/GenBank/DDBJ whole genome shotgun (WGS) entry which is preliminary data.</text>
</comment>
<reference evidence="2" key="1">
    <citation type="submission" date="2023-02" db="EMBL/GenBank/DDBJ databases">
        <title>A novel hydrolase synthesized by Rhodococcus erythropolis HQ is responsible for the detoxification of Zearalenone.</title>
        <authorList>
            <person name="Hu J."/>
            <person name="Xu J."/>
        </authorList>
    </citation>
    <scope>NUCLEOTIDE SEQUENCE</scope>
    <source>
        <strain evidence="2">HQ</strain>
    </source>
</reference>
<proteinExistence type="predicted"/>
<gene>
    <name evidence="2" type="ORF">PXH69_21905</name>
</gene>